<organism evidence="9 10">
    <name type="scientific">Kocuria palustris PEL</name>
    <dbReference type="NCBI Taxonomy" id="1236550"/>
    <lineage>
        <taxon>Bacteria</taxon>
        <taxon>Bacillati</taxon>
        <taxon>Actinomycetota</taxon>
        <taxon>Actinomycetes</taxon>
        <taxon>Micrococcales</taxon>
        <taxon>Micrococcaceae</taxon>
        <taxon>Kocuria</taxon>
    </lineage>
</organism>
<feature type="transmembrane region" description="Helical" evidence="8">
    <location>
        <begin position="306"/>
        <end position="329"/>
    </location>
</feature>
<dbReference type="GO" id="GO:0015105">
    <property type="term" value="F:arsenite transmembrane transporter activity"/>
    <property type="evidence" value="ECO:0007669"/>
    <property type="project" value="TreeGrafter"/>
</dbReference>
<dbReference type="GO" id="GO:0005886">
    <property type="term" value="C:plasma membrane"/>
    <property type="evidence" value="ECO:0007669"/>
    <property type="project" value="UniProtKB-SubCell"/>
</dbReference>
<dbReference type="InterPro" id="IPR002657">
    <property type="entry name" value="BilAc:Na_symport/Acr3"/>
</dbReference>
<feature type="transmembrane region" description="Helical" evidence="8">
    <location>
        <begin position="36"/>
        <end position="55"/>
    </location>
</feature>
<evidence type="ECO:0000256" key="7">
    <source>
        <dbReference type="ARBA" id="ARBA00023136"/>
    </source>
</evidence>
<evidence type="ECO:0000313" key="9">
    <source>
        <dbReference type="EMBL" id="EME36743.1"/>
    </source>
</evidence>
<feature type="transmembrane region" description="Helical" evidence="8">
    <location>
        <begin position="161"/>
        <end position="184"/>
    </location>
</feature>
<keyword evidence="5 8" id="KW-0812">Transmembrane</keyword>
<dbReference type="GO" id="GO:0015297">
    <property type="term" value="F:antiporter activity"/>
    <property type="evidence" value="ECO:0007669"/>
    <property type="project" value="InterPro"/>
</dbReference>
<dbReference type="RefSeq" id="WP_006214613.1">
    <property type="nucleotide sequence ID" value="NZ_ANHZ02000009.1"/>
</dbReference>
<evidence type="ECO:0000256" key="8">
    <source>
        <dbReference type="SAM" id="Phobius"/>
    </source>
</evidence>
<sequence length="343" mass="36101">MVAWLERHQVPLYLATMVLGAALGLVFPAATAAWELAVPPLIAVLLWSTFLGIPLTQLGDGLRDRRFLLVLLGLNFLVVPVVAWLLTRPLTGHPELVLGILVVLLVPCIDWVIVFAGLAGGDRARLTAAAPLLMLAQMLLLGPLLWLLAGSDVPLRIEPGPFLSALVWMLLVPLGAAVVVQLAVGRGGEPDDAAAVSAEPRGSRACLTARRIEALGQALMVPALMLVLLTVIASQIAAVRGQLAEIALSVPVYVAFLVLMTALTVLVVRAARLPVASARAAVFSATARNSLVVLPLAVAVADQAPLIPLAVVMQTMVELVGMVVLVRLVPRLLPLPKAVELGR</sequence>
<evidence type="ECO:0000256" key="4">
    <source>
        <dbReference type="ARBA" id="ARBA00022475"/>
    </source>
</evidence>
<keyword evidence="6 8" id="KW-1133">Transmembrane helix</keyword>
<accession>M2XV98</accession>
<dbReference type="PANTHER" id="PTHR43057:SF1">
    <property type="entry name" value="ARSENICAL-RESISTANCE PROTEIN 3"/>
    <property type="match status" value="1"/>
</dbReference>
<dbReference type="InterPro" id="IPR004706">
    <property type="entry name" value="Arsenical-R_Acr3"/>
</dbReference>
<reference evidence="9 10" key="1">
    <citation type="journal article" date="2014" name="Genome Announc.">
        <title>Draft Genome Sequence of Kocuria palustris PEL.</title>
        <authorList>
            <person name="Sharma G."/>
            <person name="Khatri I."/>
            <person name="Subramanian S."/>
        </authorList>
    </citation>
    <scope>NUCLEOTIDE SEQUENCE [LARGE SCALE GENOMIC DNA]</scope>
    <source>
        <strain evidence="9 10">PEL</strain>
    </source>
</reference>
<feature type="transmembrane region" description="Helical" evidence="8">
    <location>
        <begin position="218"/>
        <end position="238"/>
    </location>
</feature>
<comment type="caution">
    <text evidence="9">The sequence shown here is derived from an EMBL/GenBank/DDBJ whole genome shotgun (WGS) entry which is preliminary data.</text>
</comment>
<feature type="transmembrane region" description="Helical" evidence="8">
    <location>
        <begin position="280"/>
        <end position="300"/>
    </location>
</feature>
<keyword evidence="3" id="KW-0813">Transport</keyword>
<evidence type="ECO:0000256" key="2">
    <source>
        <dbReference type="ARBA" id="ARBA00010110"/>
    </source>
</evidence>
<dbReference type="Pfam" id="PF01758">
    <property type="entry name" value="SBF"/>
    <property type="match status" value="1"/>
</dbReference>
<evidence type="ECO:0000256" key="5">
    <source>
        <dbReference type="ARBA" id="ARBA00022692"/>
    </source>
</evidence>
<dbReference type="GO" id="GO:0015104">
    <property type="term" value="F:antimonite transmembrane transporter activity"/>
    <property type="evidence" value="ECO:0007669"/>
    <property type="project" value="TreeGrafter"/>
</dbReference>
<comment type="similarity">
    <text evidence="2">Belongs to the arsenical resistance-3 (ACR3) (TC 2.A.59) family.</text>
</comment>
<dbReference type="InterPro" id="IPR038770">
    <property type="entry name" value="Na+/solute_symporter_sf"/>
</dbReference>
<comment type="subcellular location">
    <subcellularLocation>
        <location evidence="1">Cell membrane</location>
        <topology evidence="1">Multi-pass membrane protein</topology>
    </subcellularLocation>
</comment>
<evidence type="ECO:0000313" key="10">
    <source>
        <dbReference type="Proteomes" id="UP000009877"/>
    </source>
</evidence>
<feature type="transmembrane region" description="Helical" evidence="8">
    <location>
        <begin position="126"/>
        <end position="149"/>
    </location>
</feature>
<dbReference type="PANTHER" id="PTHR43057">
    <property type="entry name" value="ARSENITE EFFLUX TRANSPORTER"/>
    <property type="match status" value="1"/>
</dbReference>
<evidence type="ECO:0000256" key="1">
    <source>
        <dbReference type="ARBA" id="ARBA00004651"/>
    </source>
</evidence>
<dbReference type="Proteomes" id="UP000009877">
    <property type="component" value="Unassembled WGS sequence"/>
</dbReference>
<protein>
    <submittedName>
        <fullName evidence="9">Arsenite efflux pump</fullName>
    </submittedName>
</protein>
<keyword evidence="10" id="KW-1185">Reference proteome</keyword>
<feature type="transmembrane region" description="Helical" evidence="8">
    <location>
        <begin position="250"/>
        <end position="268"/>
    </location>
</feature>
<name>M2XV98_9MICC</name>
<gene>
    <name evidence="9" type="ORF">C884_02553</name>
</gene>
<dbReference type="AlphaFoldDB" id="M2XV98"/>
<evidence type="ECO:0000256" key="6">
    <source>
        <dbReference type="ARBA" id="ARBA00022989"/>
    </source>
</evidence>
<dbReference type="Gene3D" id="1.20.1530.20">
    <property type="match status" value="1"/>
</dbReference>
<feature type="transmembrane region" description="Helical" evidence="8">
    <location>
        <begin position="98"/>
        <end position="119"/>
    </location>
</feature>
<dbReference type="EMBL" id="ANHZ02000009">
    <property type="protein sequence ID" value="EME36743.1"/>
    <property type="molecule type" value="Genomic_DNA"/>
</dbReference>
<feature type="transmembrane region" description="Helical" evidence="8">
    <location>
        <begin position="67"/>
        <end position="86"/>
    </location>
</feature>
<keyword evidence="4" id="KW-1003">Cell membrane</keyword>
<evidence type="ECO:0000256" key="3">
    <source>
        <dbReference type="ARBA" id="ARBA00022448"/>
    </source>
</evidence>
<keyword evidence="7 8" id="KW-0472">Membrane</keyword>
<feature type="transmembrane region" description="Helical" evidence="8">
    <location>
        <begin position="12"/>
        <end position="30"/>
    </location>
</feature>
<proteinExistence type="inferred from homology"/>
<dbReference type="STRING" id="71999.KPaMU14_00455"/>